<evidence type="ECO:0000313" key="3">
    <source>
        <dbReference type="Proteomes" id="UP000076798"/>
    </source>
</evidence>
<keyword evidence="3" id="KW-1185">Reference proteome</keyword>
<gene>
    <name evidence="2" type="ORF">SISSUDRAFT_629504</name>
</gene>
<keyword evidence="1" id="KW-1133">Transmembrane helix</keyword>
<proteinExistence type="predicted"/>
<accession>A0A166EGJ0</accession>
<reference evidence="2 3" key="1">
    <citation type="journal article" date="2016" name="Mol. Biol. Evol.">
        <title>Comparative Genomics of Early-Diverging Mushroom-Forming Fungi Provides Insights into the Origins of Lignocellulose Decay Capabilities.</title>
        <authorList>
            <person name="Nagy L.G."/>
            <person name="Riley R."/>
            <person name="Tritt A."/>
            <person name="Adam C."/>
            <person name="Daum C."/>
            <person name="Floudas D."/>
            <person name="Sun H."/>
            <person name="Yadav J.S."/>
            <person name="Pangilinan J."/>
            <person name="Larsson K.H."/>
            <person name="Matsuura K."/>
            <person name="Barry K."/>
            <person name="Labutti K."/>
            <person name="Kuo R."/>
            <person name="Ohm R.A."/>
            <person name="Bhattacharya S.S."/>
            <person name="Shirouzu T."/>
            <person name="Yoshinaga Y."/>
            <person name="Martin F.M."/>
            <person name="Grigoriev I.V."/>
            <person name="Hibbett D.S."/>
        </authorList>
    </citation>
    <scope>NUCLEOTIDE SEQUENCE [LARGE SCALE GENOMIC DNA]</scope>
    <source>
        <strain evidence="2 3">HHB10207 ss-3</strain>
    </source>
</reference>
<keyword evidence="1" id="KW-0472">Membrane</keyword>
<feature type="transmembrane region" description="Helical" evidence="1">
    <location>
        <begin position="66"/>
        <end position="86"/>
    </location>
</feature>
<protein>
    <recommendedName>
        <fullName evidence="4">G-protein coupled receptors family 1 profile domain-containing protein</fullName>
    </recommendedName>
</protein>
<keyword evidence="1" id="KW-0812">Transmembrane</keyword>
<evidence type="ECO:0000313" key="2">
    <source>
        <dbReference type="EMBL" id="KZT39565.1"/>
    </source>
</evidence>
<name>A0A166EGJ0_9AGAM</name>
<dbReference type="Proteomes" id="UP000076798">
    <property type="component" value="Unassembled WGS sequence"/>
</dbReference>
<evidence type="ECO:0000256" key="1">
    <source>
        <dbReference type="SAM" id="Phobius"/>
    </source>
</evidence>
<organism evidence="2 3">
    <name type="scientific">Sistotremastrum suecicum HHB10207 ss-3</name>
    <dbReference type="NCBI Taxonomy" id="1314776"/>
    <lineage>
        <taxon>Eukaryota</taxon>
        <taxon>Fungi</taxon>
        <taxon>Dikarya</taxon>
        <taxon>Basidiomycota</taxon>
        <taxon>Agaricomycotina</taxon>
        <taxon>Agaricomycetes</taxon>
        <taxon>Sistotremastrales</taxon>
        <taxon>Sistotremastraceae</taxon>
        <taxon>Sistotremastrum</taxon>
    </lineage>
</organism>
<feature type="transmembrane region" description="Helical" evidence="1">
    <location>
        <begin position="98"/>
        <end position="120"/>
    </location>
</feature>
<feature type="transmembrane region" description="Helical" evidence="1">
    <location>
        <begin position="32"/>
        <end position="54"/>
    </location>
</feature>
<sequence length="185" mass="20273">MFPHVMRASMAQRDEPVTAIQKELPSQTLQTLWVALLLTGQIGLLALLLTIAFAKSIADRSLGLKIVLVTEFTCTISDLLLFYGGAMGAESPPFRLCLAQAILVHGHDVAFPCAVLVLVFETWRNTARTALFPKFPETRKYIIVAIPLIAFLGFAIAAGVRVLYDPKNLFRTSNAYYCVVGGDTL</sequence>
<feature type="transmembrane region" description="Helical" evidence="1">
    <location>
        <begin position="141"/>
        <end position="164"/>
    </location>
</feature>
<evidence type="ECO:0008006" key="4">
    <source>
        <dbReference type="Google" id="ProtNLM"/>
    </source>
</evidence>
<dbReference type="EMBL" id="KV428044">
    <property type="protein sequence ID" value="KZT39565.1"/>
    <property type="molecule type" value="Genomic_DNA"/>
</dbReference>
<dbReference type="AlphaFoldDB" id="A0A166EGJ0"/>